<evidence type="ECO:0000256" key="1">
    <source>
        <dbReference type="SAM" id="Phobius"/>
    </source>
</evidence>
<keyword evidence="1" id="KW-1133">Transmembrane helix</keyword>
<protein>
    <submittedName>
        <fullName evidence="2">Mating-type alpha-pheromone receptor</fullName>
    </submittedName>
</protein>
<dbReference type="PANTHER" id="PTHR28009">
    <property type="entry name" value="PHEROMONE ALPHA FACTOR RECEPTOR"/>
    <property type="match status" value="1"/>
</dbReference>
<feature type="transmembrane region" description="Helical" evidence="1">
    <location>
        <begin position="54"/>
        <end position="73"/>
    </location>
</feature>
<feature type="transmembrane region" description="Helical" evidence="1">
    <location>
        <begin position="211"/>
        <end position="229"/>
    </location>
</feature>
<evidence type="ECO:0000313" key="2">
    <source>
        <dbReference type="EMBL" id="RMZ70329.1"/>
    </source>
</evidence>
<dbReference type="OrthoDB" id="5402633at2759"/>
<name>A0A3M7M7F9_9PLEO</name>
<feature type="transmembrane region" description="Helical" evidence="1">
    <location>
        <begin position="85"/>
        <end position="108"/>
    </location>
</feature>
<dbReference type="PRINTS" id="PR00250">
    <property type="entry name" value="GPCRSTE2"/>
</dbReference>
<feature type="transmembrane region" description="Helical" evidence="1">
    <location>
        <begin position="128"/>
        <end position="155"/>
    </location>
</feature>
<dbReference type="CDD" id="cd14939">
    <property type="entry name" value="7tmD_STE2"/>
    <property type="match status" value="1"/>
</dbReference>
<dbReference type="InterPro" id="IPR027458">
    <property type="entry name" value="STE2_TM1-TM2_sf"/>
</dbReference>
<reference evidence="2 3" key="1">
    <citation type="journal article" date="2014" name="PLoS ONE">
        <title>De novo Genome Assembly of the Fungal Plant Pathogen Pyrenophora semeniperda.</title>
        <authorList>
            <person name="Soliai M.M."/>
            <person name="Meyer S.E."/>
            <person name="Udall J.A."/>
            <person name="Elzinga D.E."/>
            <person name="Hermansen R.A."/>
            <person name="Bodily P.M."/>
            <person name="Hart A.A."/>
            <person name="Coleman C.E."/>
        </authorList>
    </citation>
    <scope>NUCLEOTIDE SEQUENCE [LARGE SCALE GENOMIC DNA]</scope>
    <source>
        <strain evidence="2 3">CCB06</strain>
        <tissue evidence="2">Mycelium</tissue>
    </source>
</reference>
<keyword evidence="1" id="KW-0472">Membrane</keyword>
<keyword evidence="2" id="KW-0675">Receptor</keyword>
<keyword evidence="1" id="KW-0812">Transmembrane</keyword>
<dbReference type="Proteomes" id="UP000265663">
    <property type="component" value="Unassembled WGS sequence"/>
</dbReference>
<keyword evidence="3" id="KW-1185">Reference proteome</keyword>
<dbReference type="Gene3D" id="1.10.287.920">
    <property type="entry name" value="Pheromone alpha factor receptor"/>
    <property type="match status" value="1"/>
</dbReference>
<dbReference type="GO" id="GO:0000750">
    <property type="term" value="P:pheromone-dependent signal transduction involved in conjugation with cellular fusion"/>
    <property type="evidence" value="ECO:0007669"/>
    <property type="project" value="TreeGrafter"/>
</dbReference>
<accession>A0A3M7M7F9</accession>
<dbReference type="GO" id="GO:0004932">
    <property type="term" value="F:mating-type factor pheromone receptor activity"/>
    <property type="evidence" value="ECO:0007669"/>
    <property type="project" value="InterPro"/>
</dbReference>
<evidence type="ECO:0000313" key="3">
    <source>
        <dbReference type="Proteomes" id="UP000265663"/>
    </source>
</evidence>
<feature type="transmembrane region" description="Helical" evidence="1">
    <location>
        <begin position="167"/>
        <end position="191"/>
    </location>
</feature>
<dbReference type="GO" id="GO:0038038">
    <property type="term" value="C:G protein-coupled receptor homodimeric complex"/>
    <property type="evidence" value="ECO:0007669"/>
    <property type="project" value="TreeGrafter"/>
</dbReference>
<organism evidence="2 3">
    <name type="scientific">Pyrenophora seminiperda CCB06</name>
    <dbReference type="NCBI Taxonomy" id="1302712"/>
    <lineage>
        <taxon>Eukaryota</taxon>
        <taxon>Fungi</taxon>
        <taxon>Dikarya</taxon>
        <taxon>Ascomycota</taxon>
        <taxon>Pezizomycotina</taxon>
        <taxon>Dothideomycetes</taxon>
        <taxon>Pleosporomycetidae</taxon>
        <taxon>Pleosporales</taxon>
        <taxon>Pleosporineae</taxon>
        <taxon>Pleosporaceae</taxon>
        <taxon>Pyrenophora</taxon>
    </lineage>
</organism>
<feature type="transmembrane region" description="Helical" evidence="1">
    <location>
        <begin position="276"/>
        <end position="297"/>
    </location>
</feature>
<sequence length="345" mass="38626">MDGTIQSVQVPPKFDPWTQPLNFTAPDGNGGWIMLQQDWHVLDAWRIYCFRVGISYGVGFGASLMLLMALLLLTKAEKRKSFIFLLNAVCLLFNCVRCLLFCTWFTGNFNNPYSVLSQTWTRITKDDFATYIAMSIVGILLLALIFVSLSLQVWVVCVTTPPLHRKIIMTVTTSVACVAFGFRVAAVYYNTKLTLAFQDGDSVASLTSNSYVIQVVTIWLYSSIFTFKLGHAILQRRQLNMPQFGPMQIVFIMGLQTMIVPAIFASLQFTNVLPEIVAHVLTVVCIFLPLSAMWAGVVNDQHLASRGPNSHQQLLNAEFCDASRLTTLSSRSNAYDKDKSRQMSV</sequence>
<gene>
    <name evidence="2" type="ORF">GMOD_00000406</name>
</gene>
<dbReference type="EMBL" id="KE747824">
    <property type="protein sequence ID" value="RMZ70329.1"/>
    <property type="molecule type" value="Genomic_DNA"/>
</dbReference>
<feature type="transmembrane region" description="Helical" evidence="1">
    <location>
        <begin position="249"/>
        <end position="270"/>
    </location>
</feature>
<proteinExistence type="predicted"/>
<dbReference type="PANTHER" id="PTHR28009:SF1">
    <property type="entry name" value="PHEROMONE ALPHA FACTOR RECEPTOR"/>
    <property type="match status" value="1"/>
</dbReference>
<dbReference type="AlphaFoldDB" id="A0A3M7M7F9"/>
<dbReference type="InterPro" id="IPR000366">
    <property type="entry name" value="GPCR_STE2"/>
</dbReference>
<dbReference type="Pfam" id="PF02116">
    <property type="entry name" value="STE2"/>
    <property type="match status" value="1"/>
</dbReference>